<dbReference type="Proteomes" id="UP001303902">
    <property type="component" value="Chromosome"/>
</dbReference>
<evidence type="ECO:0000256" key="1">
    <source>
        <dbReference type="ARBA" id="ARBA00007637"/>
    </source>
</evidence>
<keyword evidence="4" id="KW-1185">Reference proteome</keyword>
<accession>A0ABZ0L2R7</accession>
<comment type="similarity">
    <text evidence="1">Belongs to the NAD(P)-dependent epimerase/dehydratase family.</text>
</comment>
<evidence type="ECO:0000313" key="4">
    <source>
        <dbReference type="Proteomes" id="UP001303902"/>
    </source>
</evidence>
<dbReference type="PANTHER" id="PTHR43000">
    <property type="entry name" value="DTDP-D-GLUCOSE 4,6-DEHYDRATASE-RELATED"/>
    <property type="match status" value="1"/>
</dbReference>
<dbReference type="Gene3D" id="3.40.50.720">
    <property type="entry name" value="NAD(P)-binding Rossmann-like Domain"/>
    <property type="match status" value="1"/>
</dbReference>
<organism evidence="3 4">
    <name type="scientific">Sporosarcina oncorhynchi</name>
    <dbReference type="NCBI Taxonomy" id="3056444"/>
    <lineage>
        <taxon>Bacteria</taxon>
        <taxon>Bacillati</taxon>
        <taxon>Bacillota</taxon>
        <taxon>Bacilli</taxon>
        <taxon>Bacillales</taxon>
        <taxon>Caryophanaceae</taxon>
        <taxon>Sporosarcina</taxon>
    </lineage>
</organism>
<dbReference type="Pfam" id="PF01370">
    <property type="entry name" value="Epimerase"/>
    <property type="match status" value="1"/>
</dbReference>
<dbReference type="RefSeq" id="WP_317965695.1">
    <property type="nucleotide sequence ID" value="NZ_CP129118.1"/>
</dbReference>
<dbReference type="InterPro" id="IPR001509">
    <property type="entry name" value="Epimerase_deHydtase"/>
</dbReference>
<dbReference type="Gene3D" id="3.90.25.10">
    <property type="entry name" value="UDP-galactose 4-epimerase, domain 1"/>
    <property type="match status" value="1"/>
</dbReference>
<dbReference type="InterPro" id="IPR036291">
    <property type="entry name" value="NAD(P)-bd_dom_sf"/>
</dbReference>
<sequence length="312" mass="34551">MKVLITGGAGFIGSHVAEELVALNYNVVIIDNLATSSTNYLPNGIRFYQMDIQDPSVESIFKNEKPDIVIHLAAQTSVINSMKDPYFDFQSNTAATVKILDYSSNVGVKQFLFASTAAVYGDSKKLPLQESDVLDPQSFYAVSKYAAEKYIQTYAKLHNFTSTILRFANVYGPRQNNSGEAGVVDIFVSTILSENDCVIYGGNQTRDFIYVKDVAVACRKAVEKNKSGIFNVSSNIELAIGDLNDTMMKKMLSRGKTVYKPYRTGELLRSVLSNEKTKKELGWLPLYTISKGLDETIAHSIQIKSKNIAVKN</sequence>
<name>A0ABZ0L2R7_9BACL</name>
<proteinExistence type="inferred from homology"/>
<reference evidence="3 4" key="1">
    <citation type="submission" date="2023-06" db="EMBL/GenBank/DDBJ databases">
        <title>Sporosarcina sp. nov., isolated from Korean tranditional fermented seafood 'Jeotgal'.</title>
        <authorList>
            <person name="Yang A.I."/>
            <person name="Shin N.-R."/>
        </authorList>
    </citation>
    <scope>NUCLEOTIDE SEQUENCE [LARGE SCALE GENOMIC DNA]</scope>
    <source>
        <strain evidence="3 4">T2O-4</strain>
    </source>
</reference>
<dbReference type="SUPFAM" id="SSF51735">
    <property type="entry name" value="NAD(P)-binding Rossmann-fold domains"/>
    <property type="match status" value="1"/>
</dbReference>
<feature type="domain" description="NAD-dependent epimerase/dehydratase" evidence="2">
    <location>
        <begin position="3"/>
        <end position="232"/>
    </location>
</feature>
<evidence type="ECO:0000259" key="2">
    <source>
        <dbReference type="Pfam" id="PF01370"/>
    </source>
</evidence>
<dbReference type="EMBL" id="CP129118">
    <property type="protein sequence ID" value="WOV86477.1"/>
    <property type="molecule type" value="Genomic_DNA"/>
</dbReference>
<protein>
    <submittedName>
        <fullName evidence="3">NAD-dependent epimerase/dehydratase family protein</fullName>
    </submittedName>
</protein>
<gene>
    <name evidence="3" type="ORF">QWT69_11190</name>
</gene>
<evidence type="ECO:0000313" key="3">
    <source>
        <dbReference type="EMBL" id="WOV86477.1"/>
    </source>
</evidence>